<dbReference type="EMBL" id="JARGEI010000027">
    <property type="protein sequence ID" value="KAJ8707660.1"/>
    <property type="molecule type" value="Genomic_DNA"/>
</dbReference>
<dbReference type="PRINTS" id="PR01609">
    <property type="entry name" value="CD36FAMILY"/>
</dbReference>
<dbReference type="InterPro" id="IPR002159">
    <property type="entry name" value="CD36_fam"/>
</dbReference>
<gene>
    <name evidence="9" type="ORF">PYW07_011337</name>
</gene>
<keyword evidence="7" id="KW-0325">Glycoprotein</keyword>
<evidence type="ECO:0000313" key="10">
    <source>
        <dbReference type="Proteomes" id="UP001231518"/>
    </source>
</evidence>
<evidence type="ECO:0000256" key="5">
    <source>
        <dbReference type="ARBA" id="ARBA00022989"/>
    </source>
</evidence>
<accession>A0AAD7Y9F1</accession>
<evidence type="ECO:0000256" key="8">
    <source>
        <dbReference type="SAM" id="Phobius"/>
    </source>
</evidence>
<dbReference type="Proteomes" id="UP001231518">
    <property type="component" value="Chromosome 28"/>
</dbReference>
<comment type="similarity">
    <text evidence="2">Belongs to the CD36 family.</text>
</comment>
<protein>
    <recommendedName>
        <fullName evidence="11">Lysosome membrane protein 2</fullName>
    </recommendedName>
</protein>
<evidence type="ECO:0000256" key="3">
    <source>
        <dbReference type="ARBA" id="ARBA00022475"/>
    </source>
</evidence>
<keyword evidence="10" id="KW-1185">Reference proteome</keyword>
<dbReference type="GO" id="GO:0005737">
    <property type="term" value="C:cytoplasm"/>
    <property type="evidence" value="ECO:0007669"/>
    <property type="project" value="TreeGrafter"/>
</dbReference>
<evidence type="ECO:0000256" key="2">
    <source>
        <dbReference type="ARBA" id="ARBA00010532"/>
    </source>
</evidence>
<evidence type="ECO:0000256" key="7">
    <source>
        <dbReference type="ARBA" id="ARBA00023180"/>
    </source>
</evidence>
<sequence>MDPNYYEKTVPSSPMLAEENGEPKMVVITPRNGVGKVLIREDTILANLHGCAGCGRATFACGGVKNQWSVLCWGKQPEKKYYCLLLLISTTFVLSMIGTIFFCFTNTINDAILSSMVIRNNSLAYKIWRRPDVQPLMKVHLFNYTNWEKVRDGLEKKLHVEEVGPYVYSQQLERVNIEFNGDKLSFQERNHFQFLADKSNGAHFDQVNVPNLPLLGVISKALSMNLNTLGQFTLSSAIPWANHPNAFVKLPVHRFLWGYDDTIIDSAKPLLSIGGQLKFDKFGLLVTKNGTVSERFTINTGEYNKDKMNIIEQFDGRDSLSFWGSEECNSIEASDGSIFPPSQLDKNTTLHVFYPNLCRRLPFKYEKTVEIADGIELYRYRMPLDVFDDPAHNPENQCYCEIDTATCPPRGIINVTDCTMGAPALVSFPHFYLADPSLREAITGLKPDPLKHDSFLDLHPTLGIALSGKSSIQINIQVKKSDLFSTVKFLDQGLILPVAWIEMGVEELPEGLRSLVYHGTYSTAAAQLGLTVICVIAFIGSGICLLCTFARRKQKPCATLKVKIPTETELKNQTS</sequence>
<organism evidence="9 10">
    <name type="scientific">Mythimna separata</name>
    <name type="common">Oriental armyworm</name>
    <name type="synonym">Pseudaletia separata</name>
    <dbReference type="NCBI Taxonomy" id="271217"/>
    <lineage>
        <taxon>Eukaryota</taxon>
        <taxon>Metazoa</taxon>
        <taxon>Ecdysozoa</taxon>
        <taxon>Arthropoda</taxon>
        <taxon>Hexapoda</taxon>
        <taxon>Insecta</taxon>
        <taxon>Pterygota</taxon>
        <taxon>Neoptera</taxon>
        <taxon>Endopterygota</taxon>
        <taxon>Lepidoptera</taxon>
        <taxon>Glossata</taxon>
        <taxon>Ditrysia</taxon>
        <taxon>Noctuoidea</taxon>
        <taxon>Noctuidae</taxon>
        <taxon>Noctuinae</taxon>
        <taxon>Hadenini</taxon>
        <taxon>Mythimna</taxon>
    </lineage>
</organism>
<evidence type="ECO:0000256" key="1">
    <source>
        <dbReference type="ARBA" id="ARBA00004236"/>
    </source>
</evidence>
<evidence type="ECO:0000256" key="4">
    <source>
        <dbReference type="ARBA" id="ARBA00022692"/>
    </source>
</evidence>
<dbReference type="AlphaFoldDB" id="A0AAD7Y9F1"/>
<evidence type="ECO:0000256" key="6">
    <source>
        <dbReference type="ARBA" id="ARBA00023136"/>
    </source>
</evidence>
<dbReference type="GO" id="GO:0005044">
    <property type="term" value="F:scavenger receptor activity"/>
    <property type="evidence" value="ECO:0007669"/>
    <property type="project" value="TreeGrafter"/>
</dbReference>
<evidence type="ECO:0008006" key="11">
    <source>
        <dbReference type="Google" id="ProtNLM"/>
    </source>
</evidence>
<dbReference type="GO" id="GO:0005886">
    <property type="term" value="C:plasma membrane"/>
    <property type="evidence" value="ECO:0007669"/>
    <property type="project" value="UniProtKB-SubCell"/>
</dbReference>
<keyword evidence="4 8" id="KW-0812">Transmembrane</keyword>
<comment type="caution">
    <text evidence="9">The sequence shown here is derived from an EMBL/GenBank/DDBJ whole genome shotgun (WGS) entry which is preliminary data.</text>
</comment>
<keyword evidence="6 8" id="KW-0472">Membrane</keyword>
<comment type="subcellular location">
    <subcellularLocation>
        <location evidence="1">Cell membrane</location>
    </subcellularLocation>
</comment>
<proteinExistence type="inferred from homology"/>
<evidence type="ECO:0000313" key="9">
    <source>
        <dbReference type="EMBL" id="KAJ8707660.1"/>
    </source>
</evidence>
<keyword evidence="5 8" id="KW-1133">Transmembrane helix</keyword>
<dbReference type="PANTHER" id="PTHR11923:SF50">
    <property type="entry name" value="GH19047P"/>
    <property type="match status" value="1"/>
</dbReference>
<reference evidence="9" key="1">
    <citation type="submission" date="2023-03" db="EMBL/GenBank/DDBJ databases">
        <title>Chromosome-level genomes of two armyworms, Mythimna separata and Mythimna loreyi, provide insights into the biosynthesis and reception of sex pheromones.</title>
        <authorList>
            <person name="Zhao H."/>
        </authorList>
    </citation>
    <scope>NUCLEOTIDE SEQUENCE</scope>
    <source>
        <strain evidence="9">BeijingLab</strain>
        <tissue evidence="9">Pupa</tissue>
    </source>
</reference>
<dbReference type="Pfam" id="PF01130">
    <property type="entry name" value="CD36"/>
    <property type="match status" value="1"/>
</dbReference>
<name>A0AAD7Y9F1_MYTSE</name>
<keyword evidence="3" id="KW-1003">Cell membrane</keyword>
<dbReference type="PANTHER" id="PTHR11923">
    <property type="entry name" value="SCAVENGER RECEPTOR CLASS B TYPE-1 SR-B1"/>
    <property type="match status" value="1"/>
</dbReference>
<feature type="transmembrane region" description="Helical" evidence="8">
    <location>
        <begin position="81"/>
        <end position="102"/>
    </location>
</feature>
<feature type="transmembrane region" description="Helical" evidence="8">
    <location>
        <begin position="528"/>
        <end position="550"/>
    </location>
</feature>